<dbReference type="OrthoDB" id="1913960at2759"/>
<dbReference type="Pfam" id="PF05553">
    <property type="entry name" value="DUF761"/>
    <property type="match status" value="1"/>
</dbReference>
<dbReference type="InterPro" id="IPR008480">
    <property type="entry name" value="DUF761_pln"/>
</dbReference>
<dbReference type="RefSeq" id="XP_022760273.1">
    <property type="nucleotide sequence ID" value="XM_022904538.1"/>
</dbReference>
<sequence>MPPLNLAKRLKPARKAWNSFTKKLKSKLHNFHVRNSIKAATYRLLEFCSIRLIAPFKKRFLSKYSSNGPGRYNYNHLYHYKHYQSLLKNREVIYIDQLYSEPMSMQAKHVEPKAETSRRNEVADDKALRRKGKEVEVEEEEKESSIYSIEDAWKAIVAKSPHLRGVDERADEFINKFHEDRKLEKERSDLDFQEMLARSA</sequence>
<keyword evidence="2" id="KW-1185">Reference proteome</keyword>
<evidence type="ECO:0000256" key="1">
    <source>
        <dbReference type="SAM" id="MobiDB-lite"/>
    </source>
</evidence>
<proteinExistence type="predicted"/>
<gene>
    <name evidence="3" type="primary">LOC111306720</name>
</gene>
<accession>A0A6P6A5N4</accession>
<feature type="compositionally biased region" description="Basic and acidic residues" evidence="1">
    <location>
        <begin position="108"/>
        <end position="127"/>
    </location>
</feature>
<dbReference type="KEGG" id="dzi:111306720"/>
<evidence type="ECO:0000313" key="3">
    <source>
        <dbReference type="RefSeq" id="XP_022760273.1"/>
    </source>
</evidence>
<dbReference type="GeneID" id="111306720"/>
<evidence type="ECO:0000313" key="2">
    <source>
        <dbReference type="Proteomes" id="UP000515121"/>
    </source>
</evidence>
<protein>
    <submittedName>
        <fullName evidence="3">Uncharacterized protein LOC111306720</fullName>
    </submittedName>
</protein>
<feature type="region of interest" description="Disordered" evidence="1">
    <location>
        <begin position="108"/>
        <end position="135"/>
    </location>
</feature>
<reference evidence="3" key="1">
    <citation type="submission" date="2025-08" db="UniProtKB">
        <authorList>
            <consortium name="RefSeq"/>
        </authorList>
    </citation>
    <scope>IDENTIFICATION</scope>
    <source>
        <tissue evidence="3">Fruit stalk</tissue>
    </source>
</reference>
<name>A0A6P6A5N4_DURZI</name>
<organism evidence="2 3">
    <name type="scientific">Durio zibethinus</name>
    <name type="common">Durian</name>
    <dbReference type="NCBI Taxonomy" id="66656"/>
    <lineage>
        <taxon>Eukaryota</taxon>
        <taxon>Viridiplantae</taxon>
        <taxon>Streptophyta</taxon>
        <taxon>Embryophyta</taxon>
        <taxon>Tracheophyta</taxon>
        <taxon>Spermatophyta</taxon>
        <taxon>Magnoliopsida</taxon>
        <taxon>eudicotyledons</taxon>
        <taxon>Gunneridae</taxon>
        <taxon>Pentapetalae</taxon>
        <taxon>rosids</taxon>
        <taxon>malvids</taxon>
        <taxon>Malvales</taxon>
        <taxon>Malvaceae</taxon>
        <taxon>Helicteroideae</taxon>
        <taxon>Durio</taxon>
    </lineage>
</organism>
<dbReference type="AlphaFoldDB" id="A0A6P6A5N4"/>
<dbReference type="Proteomes" id="UP000515121">
    <property type="component" value="Unplaced"/>
</dbReference>